<gene>
    <name evidence="2" type="ORF">KC614_01595</name>
</gene>
<dbReference type="Gene3D" id="3.40.710.10">
    <property type="entry name" value="DD-peptidase/beta-lactamase superfamily"/>
    <property type="match status" value="1"/>
</dbReference>
<keyword evidence="2" id="KW-0121">Carboxypeptidase</keyword>
<feature type="domain" description="Peptidase S11 D-alanyl-D-alanine carboxypeptidase A N-terminal" evidence="1">
    <location>
        <begin position="7"/>
        <end position="80"/>
    </location>
</feature>
<dbReference type="AlphaFoldDB" id="A0A955LKC9"/>
<protein>
    <submittedName>
        <fullName evidence="2">D-alanyl-D-alanine carboxypeptidase</fullName>
    </submittedName>
</protein>
<keyword evidence="2" id="KW-0645">Protease</keyword>
<reference evidence="2" key="1">
    <citation type="submission" date="2020-04" db="EMBL/GenBank/DDBJ databases">
        <authorList>
            <person name="Zhang T."/>
        </authorList>
    </citation>
    <scope>NUCLEOTIDE SEQUENCE</scope>
    <source>
        <strain evidence="2">HKST-UBA03</strain>
    </source>
</reference>
<dbReference type="SUPFAM" id="SSF56601">
    <property type="entry name" value="beta-lactamase/transpeptidase-like"/>
    <property type="match status" value="1"/>
</dbReference>
<dbReference type="GO" id="GO:0006508">
    <property type="term" value="P:proteolysis"/>
    <property type="evidence" value="ECO:0007669"/>
    <property type="project" value="InterPro"/>
</dbReference>
<reference evidence="2" key="2">
    <citation type="journal article" date="2021" name="Microbiome">
        <title>Successional dynamics and alternative stable states in a saline activated sludge microbial community over 9 years.</title>
        <authorList>
            <person name="Wang Y."/>
            <person name="Ye J."/>
            <person name="Ju F."/>
            <person name="Liu L."/>
            <person name="Boyd J.A."/>
            <person name="Deng Y."/>
            <person name="Parks D.H."/>
            <person name="Jiang X."/>
            <person name="Yin X."/>
            <person name="Woodcroft B.J."/>
            <person name="Tyson G.W."/>
            <person name="Hugenholtz P."/>
            <person name="Polz M.F."/>
            <person name="Zhang T."/>
        </authorList>
    </citation>
    <scope>NUCLEOTIDE SEQUENCE</scope>
    <source>
        <strain evidence="2">HKST-UBA03</strain>
    </source>
</reference>
<keyword evidence="2" id="KW-0378">Hydrolase</keyword>
<dbReference type="EMBL" id="JAGQKZ010000008">
    <property type="protein sequence ID" value="MCA9391882.1"/>
    <property type="molecule type" value="Genomic_DNA"/>
</dbReference>
<name>A0A955LKC9_UNCKA</name>
<sequence>ITDYALKDPIISEIVKTRAKTIYSLGSPSIRYELENTNTLLGAVKGISGAKTGWTDAAQGVLTTVVTRNGHEIITVVMHSANREEDTRTLIEWAYANFEW</sequence>
<dbReference type="InterPro" id="IPR001967">
    <property type="entry name" value="Peptidase_S11_N"/>
</dbReference>
<dbReference type="InterPro" id="IPR012338">
    <property type="entry name" value="Beta-lactam/transpept-like"/>
</dbReference>
<dbReference type="Proteomes" id="UP000751518">
    <property type="component" value="Unassembled WGS sequence"/>
</dbReference>
<evidence type="ECO:0000313" key="2">
    <source>
        <dbReference type="EMBL" id="MCA9391882.1"/>
    </source>
</evidence>
<evidence type="ECO:0000313" key="3">
    <source>
        <dbReference type="Proteomes" id="UP000751518"/>
    </source>
</evidence>
<evidence type="ECO:0000259" key="1">
    <source>
        <dbReference type="Pfam" id="PF00768"/>
    </source>
</evidence>
<feature type="non-terminal residue" evidence="2">
    <location>
        <position position="1"/>
    </location>
</feature>
<dbReference type="GO" id="GO:0009002">
    <property type="term" value="F:serine-type D-Ala-D-Ala carboxypeptidase activity"/>
    <property type="evidence" value="ECO:0007669"/>
    <property type="project" value="InterPro"/>
</dbReference>
<proteinExistence type="predicted"/>
<dbReference type="Pfam" id="PF00768">
    <property type="entry name" value="Peptidase_S11"/>
    <property type="match status" value="1"/>
</dbReference>
<comment type="caution">
    <text evidence="2">The sequence shown here is derived from an EMBL/GenBank/DDBJ whole genome shotgun (WGS) entry which is preliminary data.</text>
</comment>
<accession>A0A955LKC9</accession>
<organism evidence="2 3">
    <name type="scientific">candidate division WWE3 bacterium</name>
    <dbReference type="NCBI Taxonomy" id="2053526"/>
    <lineage>
        <taxon>Bacteria</taxon>
        <taxon>Katanobacteria</taxon>
    </lineage>
</organism>